<accession>A0A9P6C7M2</accession>
<dbReference type="Proteomes" id="UP000807353">
    <property type="component" value="Unassembled WGS sequence"/>
</dbReference>
<dbReference type="AlphaFoldDB" id="A0A9P6C7M2"/>
<name>A0A9P6C7M2_9AGAR</name>
<proteinExistence type="predicted"/>
<reference evidence="1" key="1">
    <citation type="submission" date="2020-11" db="EMBL/GenBank/DDBJ databases">
        <authorList>
            <consortium name="DOE Joint Genome Institute"/>
            <person name="Ahrendt S."/>
            <person name="Riley R."/>
            <person name="Andreopoulos W."/>
            <person name="Labutti K."/>
            <person name="Pangilinan J."/>
            <person name="Ruiz-Duenas F.J."/>
            <person name="Barrasa J.M."/>
            <person name="Sanchez-Garcia M."/>
            <person name="Camarero S."/>
            <person name="Miyauchi S."/>
            <person name="Serrano A."/>
            <person name="Linde D."/>
            <person name="Babiker R."/>
            <person name="Drula E."/>
            <person name="Ayuso-Fernandez I."/>
            <person name="Pacheco R."/>
            <person name="Padilla G."/>
            <person name="Ferreira P."/>
            <person name="Barriuso J."/>
            <person name="Kellner H."/>
            <person name="Castanera R."/>
            <person name="Alfaro M."/>
            <person name="Ramirez L."/>
            <person name="Pisabarro A.G."/>
            <person name="Kuo A."/>
            <person name="Tritt A."/>
            <person name="Lipzen A."/>
            <person name="He G."/>
            <person name="Yan M."/>
            <person name="Ng V."/>
            <person name="Cullen D."/>
            <person name="Martin F."/>
            <person name="Rosso M.-N."/>
            <person name="Henrissat B."/>
            <person name="Hibbett D."/>
            <person name="Martinez A.T."/>
            <person name="Grigoriev I.V."/>
        </authorList>
    </citation>
    <scope>NUCLEOTIDE SEQUENCE</scope>
    <source>
        <strain evidence="1">CBS 247.69</strain>
    </source>
</reference>
<sequence>MAMSRGFSPLAPHRWPGLFFECGCYLPLTFIKAGQLSNCGILKEGVDICIAIGAVCSILSGIASVAHGQSEFYNY</sequence>
<gene>
    <name evidence="1" type="ORF">BDZ94DRAFT_1278467</name>
</gene>
<evidence type="ECO:0000313" key="2">
    <source>
        <dbReference type="Proteomes" id="UP000807353"/>
    </source>
</evidence>
<evidence type="ECO:0000313" key="1">
    <source>
        <dbReference type="EMBL" id="KAF9455286.1"/>
    </source>
</evidence>
<keyword evidence="2" id="KW-1185">Reference proteome</keyword>
<organism evidence="1 2">
    <name type="scientific">Collybia nuda</name>
    <dbReference type="NCBI Taxonomy" id="64659"/>
    <lineage>
        <taxon>Eukaryota</taxon>
        <taxon>Fungi</taxon>
        <taxon>Dikarya</taxon>
        <taxon>Basidiomycota</taxon>
        <taxon>Agaricomycotina</taxon>
        <taxon>Agaricomycetes</taxon>
        <taxon>Agaricomycetidae</taxon>
        <taxon>Agaricales</taxon>
        <taxon>Tricholomatineae</taxon>
        <taxon>Clitocybaceae</taxon>
        <taxon>Collybia</taxon>
    </lineage>
</organism>
<comment type="caution">
    <text evidence="1">The sequence shown here is derived from an EMBL/GenBank/DDBJ whole genome shotgun (WGS) entry which is preliminary data.</text>
</comment>
<dbReference type="EMBL" id="MU150817">
    <property type="protein sequence ID" value="KAF9455286.1"/>
    <property type="molecule type" value="Genomic_DNA"/>
</dbReference>
<protein>
    <submittedName>
        <fullName evidence="1">Uncharacterized protein</fullName>
    </submittedName>
</protein>